<dbReference type="InterPro" id="IPR010982">
    <property type="entry name" value="Lambda_DNA-bd_dom_sf"/>
</dbReference>
<dbReference type="InterPro" id="IPR001387">
    <property type="entry name" value="Cro/C1-type_HTH"/>
</dbReference>
<evidence type="ECO:0000313" key="4">
    <source>
        <dbReference type="Proteomes" id="UP000184693"/>
    </source>
</evidence>
<gene>
    <name evidence="3" type="ORF">SAMN05444168_7396</name>
</gene>
<dbReference type="GO" id="GO:0005829">
    <property type="term" value="C:cytosol"/>
    <property type="evidence" value="ECO:0007669"/>
    <property type="project" value="TreeGrafter"/>
</dbReference>
<dbReference type="PANTHER" id="PTHR46797">
    <property type="entry name" value="HTH-TYPE TRANSCRIPTIONAL REGULATOR"/>
    <property type="match status" value="1"/>
</dbReference>
<dbReference type="CDD" id="cd00093">
    <property type="entry name" value="HTH_XRE"/>
    <property type="match status" value="1"/>
</dbReference>
<feature type="domain" description="HTH cro/C1-type" evidence="2">
    <location>
        <begin position="94"/>
        <end position="148"/>
    </location>
</feature>
<dbReference type="EMBL" id="FSRM01000002">
    <property type="protein sequence ID" value="SIO56801.1"/>
    <property type="molecule type" value="Genomic_DNA"/>
</dbReference>
<organism evidence="3 4">
    <name type="scientific">Paraburkholderia phenazinium</name>
    <dbReference type="NCBI Taxonomy" id="60549"/>
    <lineage>
        <taxon>Bacteria</taxon>
        <taxon>Pseudomonadati</taxon>
        <taxon>Pseudomonadota</taxon>
        <taxon>Betaproteobacteria</taxon>
        <taxon>Burkholderiales</taxon>
        <taxon>Burkholderiaceae</taxon>
        <taxon>Paraburkholderia</taxon>
    </lineage>
</organism>
<dbReference type="PROSITE" id="PS50943">
    <property type="entry name" value="HTH_CROC1"/>
    <property type="match status" value="1"/>
</dbReference>
<dbReference type="PANTHER" id="PTHR46797:SF1">
    <property type="entry name" value="METHYLPHOSPHONATE SYNTHASE"/>
    <property type="match status" value="1"/>
</dbReference>
<keyword evidence="1" id="KW-0238">DNA-binding</keyword>
<protein>
    <submittedName>
        <fullName evidence="3">Helix-turn-helix</fullName>
    </submittedName>
</protein>
<proteinExistence type="predicted"/>
<dbReference type="InterPro" id="IPR050807">
    <property type="entry name" value="TransReg_Diox_bact_type"/>
</dbReference>
<dbReference type="Proteomes" id="UP000184693">
    <property type="component" value="Unassembled WGS sequence"/>
</dbReference>
<dbReference type="SUPFAM" id="SSF47413">
    <property type="entry name" value="lambda repressor-like DNA-binding domains"/>
    <property type="match status" value="1"/>
</dbReference>
<sequence length="163" mass="17353">MSQITTSPAEFATSTSSWDSLFVTSDAQTCQSSASALALWIDAREAAARPRRPGAVSAANILSAREKANPEYASRLSAARKRLANEFYGTPTSLSQMRLSKGLSQVALAEKLGTSQPHIAKIEAGKVKIQFATAVQLADALGITLDELRPLIEQAVAESFAEK</sequence>
<reference evidence="3 4" key="1">
    <citation type="submission" date="2016-11" db="EMBL/GenBank/DDBJ databases">
        <authorList>
            <person name="Jaros S."/>
            <person name="Januszkiewicz K."/>
            <person name="Wedrychowicz H."/>
        </authorList>
    </citation>
    <scope>NUCLEOTIDE SEQUENCE [LARGE SCALE GENOMIC DNA]</scope>
    <source>
        <strain evidence="3 4">GAS86</strain>
    </source>
</reference>
<evidence type="ECO:0000259" key="2">
    <source>
        <dbReference type="PROSITE" id="PS50943"/>
    </source>
</evidence>
<evidence type="ECO:0000256" key="1">
    <source>
        <dbReference type="ARBA" id="ARBA00023125"/>
    </source>
</evidence>
<dbReference type="Pfam" id="PF01381">
    <property type="entry name" value="HTH_3"/>
    <property type="match status" value="1"/>
</dbReference>
<accession>A0A1N6KJQ1</accession>
<evidence type="ECO:0000313" key="3">
    <source>
        <dbReference type="EMBL" id="SIO56801.1"/>
    </source>
</evidence>
<dbReference type="Gene3D" id="1.10.260.40">
    <property type="entry name" value="lambda repressor-like DNA-binding domains"/>
    <property type="match status" value="1"/>
</dbReference>
<dbReference type="AlphaFoldDB" id="A0A1N6KJQ1"/>
<name>A0A1N6KJQ1_9BURK</name>
<dbReference type="GO" id="GO:0003700">
    <property type="term" value="F:DNA-binding transcription factor activity"/>
    <property type="evidence" value="ECO:0007669"/>
    <property type="project" value="TreeGrafter"/>
</dbReference>
<dbReference type="OrthoDB" id="9115310at2"/>
<dbReference type="RefSeq" id="WP_074269088.1">
    <property type="nucleotide sequence ID" value="NZ_FSRM01000002.1"/>
</dbReference>
<dbReference type="GO" id="GO:0003677">
    <property type="term" value="F:DNA binding"/>
    <property type="evidence" value="ECO:0007669"/>
    <property type="project" value="UniProtKB-KW"/>
</dbReference>
<dbReference type="SMART" id="SM00530">
    <property type="entry name" value="HTH_XRE"/>
    <property type="match status" value="1"/>
</dbReference>